<evidence type="ECO:0000256" key="1">
    <source>
        <dbReference type="SAM" id="Phobius"/>
    </source>
</evidence>
<evidence type="ECO:0000313" key="4">
    <source>
        <dbReference type="Proteomes" id="UP001270362"/>
    </source>
</evidence>
<dbReference type="Pfam" id="PF26616">
    <property type="entry name" value="CorA-like"/>
    <property type="match status" value="2"/>
</dbReference>
<feature type="transmembrane region" description="Helical" evidence="1">
    <location>
        <begin position="226"/>
        <end position="249"/>
    </location>
</feature>
<keyword evidence="1" id="KW-1133">Transmembrane helix</keyword>
<dbReference type="Gene3D" id="1.20.58.340">
    <property type="entry name" value="Magnesium transport protein CorA, transmembrane region"/>
    <property type="match status" value="1"/>
</dbReference>
<feature type="domain" description="CorA-like transporter" evidence="2">
    <location>
        <begin position="114"/>
        <end position="163"/>
    </location>
</feature>
<accession>A0AAE0WYF2</accession>
<protein>
    <recommendedName>
        <fullName evidence="2">CorA-like transporter domain-containing protein</fullName>
    </recommendedName>
</protein>
<evidence type="ECO:0000259" key="2">
    <source>
        <dbReference type="Pfam" id="PF26616"/>
    </source>
</evidence>
<comment type="caution">
    <text evidence="3">The sequence shown here is derived from an EMBL/GenBank/DDBJ whole genome shotgun (WGS) entry which is preliminary data.</text>
</comment>
<evidence type="ECO:0000313" key="3">
    <source>
        <dbReference type="EMBL" id="KAK3680834.1"/>
    </source>
</evidence>
<dbReference type="EMBL" id="JAULSO010000009">
    <property type="protein sequence ID" value="KAK3680834.1"/>
    <property type="molecule type" value="Genomic_DNA"/>
</dbReference>
<keyword evidence="1" id="KW-0812">Transmembrane</keyword>
<organism evidence="3 4">
    <name type="scientific">Podospora appendiculata</name>
    <dbReference type="NCBI Taxonomy" id="314037"/>
    <lineage>
        <taxon>Eukaryota</taxon>
        <taxon>Fungi</taxon>
        <taxon>Dikarya</taxon>
        <taxon>Ascomycota</taxon>
        <taxon>Pezizomycotina</taxon>
        <taxon>Sordariomycetes</taxon>
        <taxon>Sordariomycetidae</taxon>
        <taxon>Sordariales</taxon>
        <taxon>Podosporaceae</taxon>
        <taxon>Podospora</taxon>
    </lineage>
</organism>
<proteinExistence type="predicted"/>
<reference evidence="3" key="2">
    <citation type="submission" date="2023-06" db="EMBL/GenBank/DDBJ databases">
        <authorList>
            <consortium name="Lawrence Berkeley National Laboratory"/>
            <person name="Haridas S."/>
            <person name="Hensen N."/>
            <person name="Bonometti L."/>
            <person name="Westerberg I."/>
            <person name="Brannstrom I.O."/>
            <person name="Guillou S."/>
            <person name="Cros-Aarteil S."/>
            <person name="Calhoun S."/>
            <person name="Kuo A."/>
            <person name="Mondo S."/>
            <person name="Pangilinan J."/>
            <person name="Riley R."/>
            <person name="Labutti K."/>
            <person name="Andreopoulos B."/>
            <person name="Lipzen A."/>
            <person name="Chen C."/>
            <person name="Yanf M."/>
            <person name="Daum C."/>
            <person name="Ng V."/>
            <person name="Clum A."/>
            <person name="Steindorff A."/>
            <person name="Ohm R."/>
            <person name="Martin F."/>
            <person name="Silar P."/>
            <person name="Natvig D."/>
            <person name="Lalanne C."/>
            <person name="Gautier V."/>
            <person name="Ament-Velasquez S.L."/>
            <person name="Kruys A."/>
            <person name="Hutchinson M.I."/>
            <person name="Powell A.J."/>
            <person name="Barry K."/>
            <person name="Miller A.N."/>
            <person name="Grigoriev I.V."/>
            <person name="Debuchy R."/>
            <person name="Gladieux P."/>
            <person name="Thoren M.H."/>
            <person name="Johannesson H."/>
        </authorList>
    </citation>
    <scope>NUCLEOTIDE SEQUENCE</scope>
    <source>
        <strain evidence="3">CBS 314.62</strain>
    </source>
</reference>
<name>A0AAE0WYF2_9PEZI</name>
<reference evidence="3" key="1">
    <citation type="journal article" date="2023" name="Mol. Phylogenet. Evol.">
        <title>Genome-scale phylogeny and comparative genomics of the fungal order Sordariales.</title>
        <authorList>
            <person name="Hensen N."/>
            <person name="Bonometti L."/>
            <person name="Westerberg I."/>
            <person name="Brannstrom I.O."/>
            <person name="Guillou S."/>
            <person name="Cros-Aarteil S."/>
            <person name="Calhoun S."/>
            <person name="Haridas S."/>
            <person name="Kuo A."/>
            <person name="Mondo S."/>
            <person name="Pangilinan J."/>
            <person name="Riley R."/>
            <person name="LaButti K."/>
            <person name="Andreopoulos B."/>
            <person name="Lipzen A."/>
            <person name="Chen C."/>
            <person name="Yan M."/>
            <person name="Daum C."/>
            <person name="Ng V."/>
            <person name="Clum A."/>
            <person name="Steindorff A."/>
            <person name="Ohm R.A."/>
            <person name="Martin F."/>
            <person name="Silar P."/>
            <person name="Natvig D.O."/>
            <person name="Lalanne C."/>
            <person name="Gautier V."/>
            <person name="Ament-Velasquez S.L."/>
            <person name="Kruys A."/>
            <person name="Hutchinson M.I."/>
            <person name="Powell A.J."/>
            <person name="Barry K."/>
            <person name="Miller A.N."/>
            <person name="Grigoriev I.V."/>
            <person name="Debuchy R."/>
            <person name="Gladieux P."/>
            <person name="Hiltunen Thoren M."/>
            <person name="Johannesson H."/>
        </authorList>
    </citation>
    <scope>NUCLEOTIDE SEQUENCE</scope>
    <source>
        <strain evidence="3">CBS 314.62</strain>
    </source>
</reference>
<dbReference type="AlphaFoldDB" id="A0AAE0WYF2"/>
<dbReference type="InterPro" id="IPR058257">
    <property type="entry name" value="CorA-like_dom"/>
</dbReference>
<keyword evidence="1" id="KW-0472">Membrane</keyword>
<gene>
    <name evidence="3" type="ORF">B0T22DRAFT_485738</name>
</gene>
<dbReference type="Proteomes" id="UP001270362">
    <property type="component" value="Unassembled WGS sequence"/>
</dbReference>
<keyword evidence="4" id="KW-1185">Reference proteome</keyword>
<feature type="transmembrane region" description="Helical" evidence="1">
    <location>
        <begin position="269"/>
        <end position="288"/>
    </location>
</feature>
<feature type="domain" description="CorA-like transporter" evidence="2">
    <location>
        <begin position="1"/>
        <end position="112"/>
    </location>
</feature>
<sequence>MPDYMDFLSVHSSESPETALRFTAFRSRLVLHGALPGHTIPELGCSGYRLELCYNLKSVFRGQINKSQRVGQQLGMMTDGAEGKVQTELGEQGISWSIRQAAVFHRFDVQSCSHPEVSKGNCFIEAFQFSLNVHLVFAEWATDERKWYIQKLEDRVEAITQSAKLKPESIVQPKSFVASLNEFLAHAKDLVSQIIQANATAKADALNATMLELTERNHNEAIAMRVITVVTLLYLPPTFVSTFFSTDVIKFQGDQGLTQIFSLLATYRWLQVSLPLMFATLLGSWLCYNWEYWLLENRRARVLQQVRDY</sequence>